<protein>
    <submittedName>
        <fullName evidence="4">Efflux transporter outer membrane subunit</fullName>
    </submittedName>
</protein>
<comment type="similarity">
    <text evidence="1 2">Belongs to the outer membrane factor (OMF) (TC 1.B.17) family.</text>
</comment>
<name>A0AAJ2VA23_DELAC</name>
<dbReference type="PANTHER" id="PTHR30203">
    <property type="entry name" value="OUTER MEMBRANE CATION EFFLUX PROTEIN"/>
    <property type="match status" value="1"/>
</dbReference>
<dbReference type="Gene3D" id="2.20.200.10">
    <property type="entry name" value="Outer membrane efflux proteins (OEP)"/>
    <property type="match status" value="1"/>
</dbReference>
<comment type="subcellular location">
    <subcellularLocation>
        <location evidence="2">Cell membrane</location>
        <topology evidence="2">Lipid-anchor</topology>
    </subcellularLocation>
</comment>
<keyword evidence="2" id="KW-1134">Transmembrane beta strand</keyword>
<proteinExistence type="inferred from homology"/>
<evidence type="ECO:0000313" key="4">
    <source>
        <dbReference type="EMBL" id="MDX4954361.1"/>
    </source>
</evidence>
<dbReference type="InterPro" id="IPR010131">
    <property type="entry name" value="MdtP/NodT-like"/>
</dbReference>
<gene>
    <name evidence="4" type="ORF">SGN30_13155</name>
</gene>
<keyword evidence="2" id="KW-0449">Lipoprotein</keyword>
<keyword evidence="3" id="KW-0175">Coiled coil</keyword>
<reference evidence="4" key="1">
    <citation type="submission" date="2023-11" db="EMBL/GenBank/DDBJ databases">
        <title>Identification and selenium tolerance of Delftia acidovorans R3-25.</title>
        <authorList>
            <person name="Zhang S."/>
            <person name="Liu Y."/>
            <person name="Guo Y."/>
        </authorList>
    </citation>
    <scope>NUCLEOTIDE SEQUENCE</scope>
    <source>
        <strain evidence="4">R3-25</strain>
    </source>
</reference>
<organism evidence="4 5">
    <name type="scientific">Delftia acidovorans</name>
    <name type="common">Pseudomonas acidovorans</name>
    <name type="synonym">Comamonas acidovorans</name>
    <dbReference type="NCBI Taxonomy" id="80866"/>
    <lineage>
        <taxon>Bacteria</taxon>
        <taxon>Pseudomonadati</taxon>
        <taxon>Pseudomonadota</taxon>
        <taxon>Betaproteobacteria</taxon>
        <taxon>Burkholderiales</taxon>
        <taxon>Comamonadaceae</taxon>
        <taxon>Delftia</taxon>
    </lineage>
</organism>
<dbReference type="EMBL" id="JAWWMZ010000004">
    <property type="protein sequence ID" value="MDX4954361.1"/>
    <property type="molecule type" value="Genomic_DNA"/>
</dbReference>
<dbReference type="GO" id="GO:0005886">
    <property type="term" value="C:plasma membrane"/>
    <property type="evidence" value="ECO:0007669"/>
    <property type="project" value="UniProtKB-SubCell"/>
</dbReference>
<dbReference type="PROSITE" id="PS51257">
    <property type="entry name" value="PROKAR_LIPOPROTEIN"/>
    <property type="match status" value="1"/>
</dbReference>
<feature type="coiled-coil region" evidence="3">
    <location>
        <begin position="215"/>
        <end position="242"/>
    </location>
</feature>
<dbReference type="Gene3D" id="1.20.1600.10">
    <property type="entry name" value="Outer membrane efflux proteins (OEP)"/>
    <property type="match status" value="1"/>
</dbReference>
<keyword evidence="2" id="KW-0472">Membrane</keyword>
<dbReference type="GO" id="GO:0015562">
    <property type="term" value="F:efflux transmembrane transporter activity"/>
    <property type="evidence" value="ECO:0007669"/>
    <property type="project" value="InterPro"/>
</dbReference>
<evidence type="ECO:0000256" key="3">
    <source>
        <dbReference type="SAM" id="Coils"/>
    </source>
</evidence>
<feature type="chain" id="PRO_5042316295" evidence="2">
    <location>
        <begin position="18"/>
        <end position="484"/>
    </location>
</feature>
<evidence type="ECO:0000313" key="5">
    <source>
        <dbReference type="Proteomes" id="UP001287445"/>
    </source>
</evidence>
<dbReference type="AlphaFoldDB" id="A0AAJ2VA23"/>
<dbReference type="NCBIfam" id="TIGR01845">
    <property type="entry name" value="outer_NodT"/>
    <property type="match status" value="1"/>
</dbReference>
<dbReference type="PANTHER" id="PTHR30203:SF30">
    <property type="entry name" value="OUTER MEMBRANE PROTEIN-RELATED"/>
    <property type="match status" value="1"/>
</dbReference>
<sequence length="484" mass="50730">MTARALAMAIACATALAGCSVPPLSTAPEAARPAMPAQWSGAGQEPAAAVQASWWQAFCDPLLTRWVELAQSRNNDVLLALSRVDEARANLDVAGAAGLPQLSATAGASTGRSLGARGLAHTRSVQPGLQASWEPDLWGRIAHLEKAAALRLQASEADRDAVALAVAATTAQAYVGLRSLQSQLQVAQATARSREQALRLADDQARVGYTSQLQLTQAQAELQSVQQAVEQLELSLARQRTALLLLAGGEGDEQAAALMATTDGQSAALGAPPPAPAAGLPSALLQRRPDIARAQLQLAAADESLAVQRTAFLPQVSLTASAGSLLVNALQYHPATVWALGGSVLAPLFTGGRLQGQFDAAAAQRDQAAYAYRGVVIKALADVENALVGTRRLQSQWQHASEREAVLQRSLGFAKDRYEAGYASYLEELDAQRNLFQAQQEVIRLRQSQLENAIALYQALGGGWQAATTPVAATVTAPVASPAR</sequence>
<keyword evidence="2" id="KW-0732">Signal</keyword>
<dbReference type="Proteomes" id="UP001287445">
    <property type="component" value="Unassembled WGS sequence"/>
</dbReference>
<evidence type="ECO:0000256" key="1">
    <source>
        <dbReference type="ARBA" id="ARBA00007613"/>
    </source>
</evidence>
<dbReference type="InterPro" id="IPR003423">
    <property type="entry name" value="OMP_efflux"/>
</dbReference>
<keyword evidence="2" id="KW-0564">Palmitate</keyword>
<feature type="signal peptide" evidence="2">
    <location>
        <begin position="1"/>
        <end position="17"/>
    </location>
</feature>
<dbReference type="RefSeq" id="WP_319073691.1">
    <property type="nucleotide sequence ID" value="NZ_JAWWMZ010000004.1"/>
</dbReference>
<accession>A0AAJ2VA23</accession>
<dbReference type="Pfam" id="PF02321">
    <property type="entry name" value="OEP"/>
    <property type="match status" value="2"/>
</dbReference>
<comment type="caution">
    <text evidence="4">The sequence shown here is derived from an EMBL/GenBank/DDBJ whole genome shotgun (WGS) entry which is preliminary data.</text>
</comment>
<evidence type="ECO:0000256" key="2">
    <source>
        <dbReference type="RuleBase" id="RU362097"/>
    </source>
</evidence>
<keyword evidence="2" id="KW-0812">Transmembrane</keyword>
<dbReference type="SUPFAM" id="SSF56954">
    <property type="entry name" value="Outer membrane efflux proteins (OEP)"/>
    <property type="match status" value="1"/>
</dbReference>